<dbReference type="AlphaFoldDB" id="M2N4W5"/>
<organism evidence="3 4">
    <name type="scientific">Baudoinia panamericana (strain UAMH 10762)</name>
    <name type="common">Angels' share fungus</name>
    <name type="synonym">Baudoinia compniacensis (strain UAMH 10762)</name>
    <dbReference type="NCBI Taxonomy" id="717646"/>
    <lineage>
        <taxon>Eukaryota</taxon>
        <taxon>Fungi</taxon>
        <taxon>Dikarya</taxon>
        <taxon>Ascomycota</taxon>
        <taxon>Pezizomycotina</taxon>
        <taxon>Dothideomycetes</taxon>
        <taxon>Dothideomycetidae</taxon>
        <taxon>Mycosphaerellales</taxon>
        <taxon>Teratosphaeriaceae</taxon>
        <taxon>Baudoinia</taxon>
    </lineage>
</organism>
<sequence>MTQTNHSSHSSASQMSRASSQDAVILASDYGNSSDHERQLRVRNVDGDLRSLVDQSIEPEDPVQAETARLRNQRNELAEYLRVQTTLTTRLQIRNGILEGDRRRGQVEIASLNERNSQLAASTAAAVREARRKQYADDMMESKTKWMITLLILFIASVALVYGWWRWYNAESFNYIRLRRDAVYGKGR</sequence>
<dbReference type="RefSeq" id="XP_007679009.1">
    <property type="nucleotide sequence ID" value="XM_007680819.1"/>
</dbReference>
<accession>M2N4W5</accession>
<gene>
    <name evidence="3" type="ORF">BAUCODRAFT_150275</name>
</gene>
<keyword evidence="2" id="KW-0812">Transmembrane</keyword>
<evidence type="ECO:0000256" key="1">
    <source>
        <dbReference type="SAM" id="MobiDB-lite"/>
    </source>
</evidence>
<keyword evidence="2" id="KW-1133">Transmembrane helix</keyword>
<dbReference type="EMBL" id="KB445559">
    <property type="protein sequence ID" value="EMC94054.1"/>
    <property type="molecule type" value="Genomic_DNA"/>
</dbReference>
<dbReference type="KEGG" id="bcom:BAUCODRAFT_150275"/>
<keyword evidence="2" id="KW-0472">Membrane</keyword>
<dbReference type="GeneID" id="19109039"/>
<keyword evidence="4" id="KW-1185">Reference proteome</keyword>
<dbReference type="Proteomes" id="UP000011761">
    <property type="component" value="Unassembled WGS sequence"/>
</dbReference>
<protein>
    <submittedName>
        <fullName evidence="3">Uncharacterized protein</fullName>
    </submittedName>
</protein>
<reference evidence="3 4" key="1">
    <citation type="journal article" date="2012" name="PLoS Pathog.">
        <title>Diverse lifestyles and strategies of plant pathogenesis encoded in the genomes of eighteen Dothideomycetes fungi.</title>
        <authorList>
            <person name="Ohm R.A."/>
            <person name="Feau N."/>
            <person name="Henrissat B."/>
            <person name="Schoch C.L."/>
            <person name="Horwitz B.A."/>
            <person name="Barry K.W."/>
            <person name="Condon B.J."/>
            <person name="Copeland A.C."/>
            <person name="Dhillon B."/>
            <person name="Glaser F."/>
            <person name="Hesse C.N."/>
            <person name="Kosti I."/>
            <person name="LaButti K."/>
            <person name="Lindquist E.A."/>
            <person name="Lucas S."/>
            <person name="Salamov A.A."/>
            <person name="Bradshaw R.E."/>
            <person name="Ciuffetti L."/>
            <person name="Hamelin R.C."/>
            <person name="Kema G.H.J."/>
            <person name="Lawrence C."/>
            <person name="Scott J.A."/>
            <person name="Spatafora J.W."/>
            <person name="Turgeon B.G."/>
            <person name="de Wit P.J.G.M."/>
            <person name="Zhong S."/>
            <person name="Goodwin S.B."/>
            <person name="Grigoriev I.V."/>
        </authorList>
    </citation>
    <scope>NUCLEOTIDE SEQUENCE [LARGE SCALE GENOMIC DNA]</scope>
    <source>
        <strain evidence="3 4">UAMH 10762</strain>
    </source>
</reference>
<proteinExistence type="predicted"/>
<evidence type="ECO:0000313" key="3">
    <source>
        <dbReference type="EMBL" id="EMC94054.1"/>
    </source>
</evidence>
<evidence type="ECO:0000313" key="4">
    <source>
        <dbReference type="Proteomes" id="UP000011761"/>
    </source>
</evidence>
<name>M2N4W5_BAUPA</name>
<evidence type="ECO:0000256" key="2">
    <source>
        <dbReference type="SAM" id="Phobius"/>
    </source>
</evidence>
<feature type="region of interest" description="Disordered" evidence="1">
    <location>
        <begin position="1"/>
        <end position="20"/>
    </location>
</feature>
<feature type="transmembrane region" description="Helical" evidence="2">
    <location>
        <begin position="146"/>
        <end position="165"/>
    </location>
</feature>
<dbReference type="HOGENOM" id="CLU_1440802_0_0_1"/>